<evidence type="ECO:0000256" key="4">
    <source>
        <dbReference type="PROSITE-ProRule" id="PRU00433"/>
    </source>
</evidence>
<dbReference type="OrthoDB" id="9814708at2"/>
<dbReference type="PROSITE" id="PS51007">
    <property type="entry name" value="CYTC"/>
    <property type="match status" value="1"/>
</dbReference>
<dbReference type="InterPro" id="IPR036909">
    <property type="entry name" value="Cyt_c-like_dom_sf"/>
</dbReference>
<dbReference type="GO" id="GO:0046872">
    <property type="term" value="F:metal ion binding"/>
    <property type="evidence" value="ECO:0007669"/>
    <property type="project" value="UniProtKB-KW"/>
</dbReference>
<reference evidence="7 8" key="1">
    <citation type="submission" date="2018-06" db="EMBL/GenBank/DDBJ databases">
        <authorList>
            <consortium name="Pathogen Informatics"/>
            <person name="Doyle S."/>
        </authorList>
    </citation>
    <scope>NUCLEOTIDE SEQUENCE [LARGE SCALE GENOMIC DNA]</scope>
    <source>
        <strain evidence="7 8">NCTC13294</strain>
    </source>
</reference>
<dbReference type="GO" id="GO:0020037">
    <property type="term" value="F:heme binding"/>
    <property type="evidence" value="ECO:0007669"/>
    <property type="project" value="InterPro"/>
</dbReference>
<organism evidence="7 8">
    <name type="scientific">Cardiobacterium valvarum</name>
    <dbReference type="NCBI Taxonomy" id="194702"/>
    <lineage>
        <taxon>Bacteria</taxon>
        <taxon>Pseudomonadati</taxon>
        <taxon>Pseudomonadota</taxon>
        <taxon>Gammaproteobacteria</taxon>
        <taxon>Cardiobacteriales</taxon>
        <taxon>Cardiobacteriaceae</taxon>
        <taxon>Cardiobacterium</taxon>
    </lineage>
</organism>
<evidence type="ECO:0000256" key="2">
    <source>
        <dbReference type="ARBA" id="ARBA00022723"/>
    </source>
</evidence>
<evidence type="ECO:0000256" key="5">
    <source>
        <dbReference type="SAM" id="Phobius"/>
    </source>
</evidence>
<sequence length="170" mass="17453">MTQNIPQKTKLIMVILALFMPAFLVLPLVIWGGDTIPPAINKDLQAARLAPVGVLTVGKVADNTAVATAPAPADGTPAVAAVDSAPAFDAAGTYKTVCSACHDNLPNAPKPSDTAAWQARLDKAGSLDALVKNGIQGTTGGMPPKGGSALDDAQFHDMVVYMLDQAKVAH</sequence>
<dbReference type="GO" id="GO:0009055">
    <property type="term" value="F:electron transfer activity"/>
    <property type="evidence" value="ECO:0007669"/>
    <property type="project" value="InterPro"/>
</dbReference>
<evidence type="ECO:0000259" key="6">
    <source>
        <dbReference type="PROSITE" id="PS51007"/>
    </source>
</evidence>
<gene>
    <name evidence="7" type="ORF">NCTC13294_00893</name>
</gene>
<dbReference type="RefSeq" id="WP_115611179.1">
    <property type="nucleotide sequence ID" value="NZ_JBHLZC010000001.1"/>
</dbReference>
<evidence type="ECO:0000256" key="3">
    <source>
        <dbReference type="ARBA" id="ARBA00023004"/>
    </source>
</evidence>
<keyword evidence="5" id="KW-0472">Membrane</keyword>
<keyword evidence="1 4" id="KW-0349">Heme</keyword>
<feature type="domain" description="Cytochrome c" evidence="6">
    <location>
        <begin position="79"/>
        <end position="166"/>
    </location>
</feature>
<dbReference type="SUPFAM" id="SSF46626">
    <property type="entry name" value="Cytochrome c"/>
    <property type="match status" value="1"/>
</dbReference>
<keyword evidence="3 4" id="KW-0408">Iron</keyword>
<evidence type="ECO:0000313" key="8">
    <source>
        <dbReference type="Proteomes" id="UP000254572"/>
    </source>
</evidence>
<dbReference type="PANTHER" id="PTHR40942:SF2">
    <property type="entry name" value="CYTOCHROME-RELATED"/>
    <property type="match status" value="1"/>
</dbReference>
<keyword evidence="5" id="KW-0812">Transmembrane</keyword>
<keyword evidence="8" id="KW-1185">Reference proteome</keyword>
<dbReference type="Proteomes" id="UP000254572">
    <property type="component" value="Unassembled WGS sequence"/>
</dbReference>
<dbReference type="AlphaFoldDB" id="A0A381E4C7"/>
<feature type="transmembrane region" description="Helical" evidence="5">
    <location>
        <begin position="12"/>
        <end position="33"/>
    </location>
</feature>
<dbReference type="Gene3D" id="1.10.760.10">
    <property type="entry name" value="Cytochrome c-like domain"/>
    <property type="match status" value="1"/>
</dbReference>
<proteinExistence type="predicted"/>
<evidence type="ECO:0000313" key="7">
    <source>
        <dbReference type="EMBL" id="SUX21018.1"/>
    </source>
</evidence>
<accession>A0A381E4C7</accession>
<dbReference type="InterPro" id="IPR009056">
    <property type="entry name" value="Cyt_c-like_dom"/>
</dbReference>
<name>A0A381E4C7_9GAMM</name>
<evidence type="ECO:0000256" key="1">
    <source>
        <dbReference type="ARBA" id="ARBA00022617"/>
    </source>
</evidence>
<keyword evidence="2 4" id="KW-0479">Metal-binding</keyword>
<keyword evidence="5" id="KW-1133">Transmembrane helix</keyword>
<dbReference type="Pfam" id="PF13442">
    <property type="entry name" value="Cytochrome_CBB3"/>
    <property type="match status" value="1"/>
</dbReference>
<protein>
    <submittedName>
        <fullName evidence="7">Cytochrome c555</fullName>
    </submittedName>
</protein>
<dbReference type="EMBL" id="UFUW01000001">
    <property type="protein sequence ID" value="SUX21018.1"/>
    <property type="molecule type" value="Genomic_DNA"/>
</dbReference>
<dbReference type="PANTHER" id="PTHR40942">
    <property type="match status" value="1"/>
</dbReference>